<organism evidence="1 2">
    <name type="scientific">Paenibacillus lautus</name>
    <name type="common">Bacillus lautus</name>
    <dbReference type="NCBI Taxonomy" id="1401"/>
    <lineage>
        <taxon>Bacteria</taxon>
        <taxon>Bacillati</taxon>
        <taxon>Bacillota</taxon>
        <taxon>Bacilli</taxon>
        <taxon>Bacillales</taxon>
        <taxon>Paenibacillaceae</taxon>
        <taxon>Paenibacillus</taxon>
    </lineage>
</organism>
<dbReference type="Proteomes" id="UP000266552">
    <property type="component" value="Plasmid pAZOPL1"/>
</dbReference>
<dbReference type="EMBL" id="CP032413">
    <property type="protein sequence ID" value="AYB48011.1"/>
    <property type="molecule type" value="Genomic_DNA"/>
</dbReference>
<reference evidence="1 2" key="1">
    <citation type="submission" date="2018-09" db="EMBL/GenBank/DDBJ databases">
        <title>Genome Sequence of Paenibacillus lautus Strain E7593-69, Azo Dye-Degrading Bacteria, Isolated from Commercial Tattoo Inks.</title>
        <authorList>
            <person name="Nho S.W."/>
            <person name="Kim S.-J."/>
            <person name="Kweon O."/>
            <person name="Cerniglia C.E."/>
        </authorList>
    </citation>
    <scope>NUCLEOTIDE SEQUENCE [LARGE SCALE GENOMIC DNA]</scope>
    <source>
        <strain evidence="1 2">E7593-69</strain>
        <plasmid evidence="1 2">pAZOPL1</plasmid>
    </source>
</reference>
<gene>
    <name evidence="1" type="ORF">D5F53_32295</name>
</gene>
<name>A0A385TWZ7_PAELA</name>
<accession>A0A385TWZ7</accession>
<dbReference type="AlphaFoldDB" id="A0A385TWZ7"/>
<evidence type="ECO:0000313" key="2">
    <source>
        <dbReference type="Proteomes" id="UP000266552"/>
    </source>
</evidence>
<evidence type="ECO:0000313" key="1">
    <source>
        <dbReference type="EMBL" id="AYB48011.1"/>
    </source>
</evidence>
<dbReference type="KEGG" id="plw:D5F53_32295"/>
<sequence length="82" mass="9455">MGWIAKRYDNVSDVSQEANKEEVLQFSNAELLLIEDALNIAQRESGQYISIGKTLYKKVRGYLESQGYRFNEDGSYYHISRG</sequence>
<geneLocation type="plasmid" evidence="1 2">
    <name>pAZOPL1</name>
</geneLocation>
<dbReference type="RefSeq" id="WP_119851372.1">
    <property type="nucleotide sequence ID" value="NZ_JAIFIS010000061.1"/>
</dbReference>
<protein>
    <submittedName>
        <fullName evidence="1">Uncharacterized protein</fullName>
    </submittedName>
</protein>
<proteinExistence type="predicted"/>
<keyword evidence="2" id="KW-1185">Reference proteome</keyword>
<keyword evidence="1" id="KW-0614">Plasmid</keyword>